<proteinExistence type="predicted"/>
<evidence type="ECO:0000256" key="1">
    <source>
        <dbReference type="SAM" id="MobiDB-lite"/>
    </source>
</evidence>
<reference evidence="2" key="1">
    <citation type="submission" date="2023-03" db="EMBL/GenBank/DDBJ databases">
        <title>Massive genome expansion in bonnet fungi (Mycena s.s.) driven by repeated elements and novel gene families across ecological guilds.</title>
        <authorList>
            <consortium name="Lawrence Berkeley National Laboratory"/>
            <person name="Harder C.B."/>
            <person name="Miyauchi S."/>
            <person name="Viragh M."/>
            <person name="Kuo A."/>
            <person name="Thoen E."/>
            <person name="Andreopoulos B."/>
            <person name="Lu D."/>
            <person name="Skrede I."/>
            <person name="Drula E."/>
            <person name="Henrissat B."/>
            <person name="Morin E."/>
            <person name="Kohler A."/>
            <person name="Barry K."/>
            <person name="LaButti K."/>
            <person name="Morin E."/>
            <person name="Salamov A."/>
            <person name="Lipzen A."/>
            <person name="Mereny Z."/>
            <person name="Hegedus B."/>
            <person name="Baldrian P."/>
            <person name="Stursova M."/>
            <person name="Weitz H."/>
            <person name="Taylor A."/>
            <person name="Grigoriev I.V."/>
            <person name="Nagy L.G."/>
            <person name="Martin F."/>
            <person name="Kauserud H."/>
        </authorList>
    </citation>
    <scope>NUCLEOTIDE SEQUENCE</scope>
    <source>
        <strain evidence="2">CBHHK067</strain>
    </source>
</reference>
<dbReference type="EMBL" id="JARKIE010000336">
    <property type="protein sequence ID" value="KAJ7653406.1"/>
    <property type="molecule type" value="Genomic_DNA"/>
</dbReference>
<feature type="compositionally biased region" description="Low complexity" evidence="1">
    <location>
        <begin position="208"/>
        <end position="218"/>
    </location>
</feature>
<accession>A0AAD7CMA8</accession>
<sequence>MRGDAPSVTRARSAAALAAPLGADGPSESPLFVRPQLFHSSTHRRARNPDADRPAPSHLLPVSPFPARGRCGGERGGGERGASVETTGAGGGPPLRSQGVETTRTNAERAGRGNNGGGGLICFLVGRRTGGARRGRLRPRLRPRSVEATGTDGGRRARAGVTTVVSILGAWRGRGASGRDRDKGVITLVCVLAASRDGGANGKSIRKTYSPPTRSTRPSRVRLDSTHRRCARNALQAAHPETPAHPPSLRVRMPHDPAIQAKVPGSAPICTNVQGQISASIRSRGELDAVAVTVKQRGNTYHQSSSRHGLHAQPPATVESAAPPAPQPDHAKSRAPSASSPRHGRRTSCLHPDPSRCRRTKPLPMSKSAPATATSMLQTACFWRSSRRATPDLSTCNIIIHDLANDSLPVHVLTRCLLRKTAYASSDIQDWAGAGEDAGMNSLVAGVIEELGLDRDSCVFSADVVTKIDRTK</sequence>
<protein>
    <submittedName>
        <fullName evidence="2">Uncharacterized protein</fullName>
    </submittedName>
</protein>
<gene>
    <name evidence="2" type="ORF">B0H17DRAFT_1214703</name>
</gene>
<name>A0AAD7CMA8_MYCRO</name>
<feature type="region of interest" description="Disordered" evidence="1">
    <location>
        <begin position="200"/>
        <end position="224"/>
    </location>
</feature>
<dbReference type="AlphaFoldDB" id="A0AAD7CMA8"/>
<comment type="caution">
    <text evidence="2">The sequence shown here is derived from an EMBL/GenBank/DDBJ whole genome shotgun (WGS) entry which is preliminary data.</text>
</comment>
<evidence type="ECO:0000313" key="2">
    <source>
        <dbReference type="EMBL" id="KAJ7653406.1"/>
    </source>
</evidence>
<keyword evidence="3" id="KW-1185">Reference proteome</keyword>
<dbReference type="Proteomes" id="UP001221757">
    <property type="component" value="Unassembled WGS sequence"/>
</dbReference>
<organism evidence="2 3">
    <name type="scientific">Mycena rosella</name>
    <name type="common">Pink bonnet</name>
    <name type="synonym">Agaricus rosellus</name>
    <dbReference type="NCBI Taxonomy" id="1033263"/>
    <lineage>
        <taxon>Eukaryota</taxon>
        <taxon>Fungi</taxon>
        <taxon>Dikarya</taxon>
        <taxon>Basidiomycota</taxon>
        <taxon>Agaricomycotina</taxon>
        <taxon>Agaricomycetes</taxon>
        <taxon>Agaricomycetidae</taxon>
        <taxon>Agaricales</taxon>
        <taxon>Marasmiineae</taxon>
        <taxon>Mycenaceae</taxon>
        <taxon>Mycena</taxon>
    </lineage>
</organism>
<feature type="region of interest" description="Disordered" evidence="1">
    <location>
        <begin position="299"/>
        <end position="371"/>
    </location>
</feature>
<feature type="region of interest" description="Disordered" evidence="1">
    <location>
        <begin position="19"/>
        <end position="100"/>
    </location>
</feature>
<evidence type="ECO:0000313" key="3">
    <source>
        <dbReference type="Proteomes" id="UP001221757"/>
    </source>
</evidence>